<name>A0A0E3P4Y1_9EURY</name>
<dbReference type="RefSeq" id="WP_048172208.1">
    <property type="nucleotide sequence ID" value="NZ_CP009506.1"/>
</dbReference>
<accession>A0A0E3P4Y1</accession>
<dbReference type="PATRIC" id="fig|1434120.4.peg.2517"/>
<keyword evidence="3" id="KW-1185">Reference proteome</keyword>
<dbReference type="PANTHER" id="PTHR36842">
    <property type="entry name" value="PROTEIN TOLB HOMOLOG"/>
    <property type="match status" value="1"/>
</dbReference>
<dbReference type="HOGENOM" id="CLU_508662_0_0_2"/>
<dbReference type="Proteomes" id="UP000033111">
    <property type="component" value="Chromosome"/>
</dbReference>
<evidence type="ECO:0000256" key="1">
    <source>
        <dbReference type="SAM" id="Phobius"/>
    </source>
</evidence>
<dbReference type="EMBL" id="CP009506">
    <property type="protein sequence ID" value="AKB28673.1"/>
    <property type="molecule type" value="Genomic_DNA"/>
</dbReference>
<dbReference type="GeneID" id="24860811"/>
<dbReference type="OrthoDB" id="25019at2157"/>
<evidence type="ECO:0000313" key="3">
    <source>
        <dbReference type="Proteomes" id="UP000033111"/>
    </source>
</evidence>
<sequence>MFNKQITLTLMFIALVYISFQPVSASDSLNQTNVSVVSDLNQTVGGDLISLVDTNHFDIGNKPVFDIIWSPEGSHMLIDGSVNVYPKGKPDLDGCVDALYAANVDGSGITRIAWAEFISSSGGITINPPLWSQSGDYFAYVEWVKGIMYKIKSVNLYVMSKDLNLIQKVELDPKVTGLESDLSNFKWSPKENKFAALVPGEIIIYDLDEKNELNFSISGDDAEITDMEWSPDGKKIVFLKNSHEIITLDLEKKALNQIYSAEHVGMYGEKWSKDSKKLIFYEIKTSEKVDDVSYDIYVADEDLEKPVKITTFTSGSSRVIQWYPDSERILVKKCSDDSCALYSLSITGKMKKIIEKDRDIDGMVASNGCISAVSLNPNSTNPPYTKTYDLFFHNESDELTIENVSYYSWEGTDVLFVTDYKLSVLNTSTHDTWDIPLPLKNLDRLSLDPSGHFIAVDNIIFGINEQGAHTQISDENYTNSTASETVIIKKDMGENSKINTTDDTTANTSELPGFTAIITLMGVLIAFVCIHMKKIM</sequence>
<dbReference type="SUPFAM" id="SSF82171">
    <property type="entry name" value="DPP6 N-terminal domain-like"/>
    <property type="match status" value="1"/>
</dbReference>
<evidence type="ECO:0000313" key="2">
    <source>
        <dbReference type="EMBL" id="AKB28673.1"/>
    </source>
</evidence>
<keyword evidence="1" id="KW-0812">Transmembrane</keyword>
<proteinExistence type="predicted"/>
<evidence type="ECO:0008006" key="4">
    <source>
        <dbReference type="Google" id="ProtNLM"/>
    </source>
</evidence>
<dbReference type="Gene3D" id="2.120.10.30">
    <property type="entry name" value="TolB, C-terminal domain"/>
    <property type="match status" value="2"/>
</dbReference>
<gene>
    <name evidence="2" type="ORF">MSSIT_1954</name>
</gene>
<dbReference type="KEGG" id="msw:MSSIT_1954"/>
<reference evidence="2 3" key="1">
    <citation type="submission" date="2014-07" db="EMBL/GenBank/DDBJ databases">
        <title>Methanogenic archaea and the global carbon cycle.</title>
        <authorList>
            <person name="Henriksen J.R."/>
            <person name="Luke J."/>
            <person name="Reinhart S."/>
            <person name="Benedict M.N."/>
            <person name="Youngblut N.D."/>
            <person name="Metcalf M.E."/>
            <person name="Whitaker R.J."/>
            <person name="Metcalf W.W."/>
        </authorList>
    </citation>
    <scope>NUCLEOTIDE SEQUENCE [LARGE SCALE GENOMIC DNA]</scope>
    <source>
        <strain evidence="2 3">T4/M</strain>
    </source>
</reference>
<keyword evidence="1" id="KW-0472">Membrane</keyword>
<dbReference type="InterPro" id="IPR011042">
    <property type="entry name" value="6-blade_b-propeller_TolB-like"/>
</dbReference>
<dbReference type="AlphaFoldDB" id="A0A0E3P4Y1"/>
<protein>
    <recommendedName>
        <fullName evidence="4">Translocation protein TolB</fullName>
    </recommendedName>
</protein>
<dbReference type="PANTHER" id="PTHR36842:SF1">
    <property type="entry name" value="PROTEIN TOLB"/>
    <property type="match status" value="1"/>
</dbReference>
<keyword evidence="1" id="KW-1133">Transmembrane helix</keyword>
<organism evidence="2 3">
    <name type="scientific">Methanosarcina siciliae T4/M</name>
    <dbReference type="NCBI Taxonomy" id="1434120"/>
    <lineage>
        <taxon>Archaea</taxon>
        <taxon>Methanobacteriati</taxon>
        <taxon>Methanobacteriota</taxon>
        <taxon>Stenosarchaea group</taxon>
        <taxon>Methanomicrobia</taxon>
        <taxon>Methanosarcinales</taxon>
        <taxon>Methanosarcinaceae</taxon>
        <taxon>Methanosarcina</taxon>
    </lineage>
</organism>
<feature type="transmembrane region" description="Helical" evidence="1">
    <location>
        <begin position="511"/>
        <end position="530"/>
    </location>
</feature>